<evidence type="ECO:0000313" key="3">
    <source>
        <dbReference type="Proteomes" id="UP000008363"/>
    </source>
</evidence>
<reference evidence="2 3" key="1">
    <citation type="submission" date="2012-08" db="EMBL/GenBank/DDBJ databases">
        <title>Whole genome shotgun sequence of Gordonia rhizosphera NBRC 16068.</title>
        <authorList>
            <person name="Takarada H."/>
            <person name="Isaki S."/>
            <person name="Hosoyama A."/>
            <person name="Tsuchikane K."/>
            <person name="Katsumata H."/>
            <person name="Baba S."/>
            <person name="Ohji S."/>
            <person name="Yamazaki S."/>
            <person name="Fujita N."/>
        </authorList>
    </citation>
    <scope>NUCLEOTIDE SEQUENCE [LARGE SCALE GENOMIC DNA]</scope>
    <source>
        <strain evidence="2 3">NBRC 16068</strain>
    </source>
</reference>
<feature type="compositionally biased region" description="Low complexity" evidence="1">
    <location>
        <begin position="21"/>
        <end position="31"/>
    </location>
</feature>
<evidence type="ECO:0000256" key="1">
    <source>
        <dbReference type="SAM" id="MobiDB-lite"/>
    </source>
</evidence>
<dbReference type="Proteomes" id="UP000008363">
    <property type="component" value="Unassembled WGS sequence"/>
</dbReference>
<evidence type="ECO:0000313" key="2">
    <source>
        <dbReference type="EMBL" id="GAB93158.1"/>
    </source>
</evidence>
<name>K6VAC4_9ACTN</name>
<sequence length="155" mass="16429">MANDAGTEQDTGTDESAVVEQQDSASDADGQQQDDKGKLSRESAKYRSERNAAREERDALKARVEAMQKAMVAKAVEAQGYKSAAFFAGNAGSVAELIAEDGSVDTEKLTAAIEVVRQDFNLAPVSRAPQVDPSLGQSNAGTADDSWVNAFKAEQ</sequence>
<evidence type="ECO:0008006" key="4">
    <source>
        <dbReference type="Google" id="ProtNLM"/>
    </source>
</evidence>
<dbReference type="OrthoDB" id="4750641at2"/>
<feature type="region of interest" description="Disordered" evidence="1">
    <location>
        <begin position="128"/>
        <end position="155"/>
    </location>
</feature>
<proteinExistence type="predicted"/>
<protein>
    <recommendedName>
        <fullName evidence="4">Scaffolding protein</fullName>
    </recommendedName>
</protein>
<comment type="caution">
    <text evidence="2">The sequence shown here is derived from an EMBL/GenBank/DDBJ whole genome shotgun (WGS) entry which is preliminary data.</text>
</comment>
<dbReference type="AlphaFoldDB" id="K6VAC4"/>
<dbReference type="STRING" id="1108045.GORHZ_207_00070"/>
<keyword evidence="3" id="KW-1185">Reference proteome</keyword>
<dbReference type="RefSeq" id="WP_006338122.1">
    <property type="nucleotide sequence ID" value="NZ_BAHC01000207.1"/>
</dbReference>
<dbReference type="EMBL" id="BAHC01000207">
    <property type="protein sequence ID" value="GAB93158.1"/>
    <property type="molecule type" value="Genomic_DNA"/>
</dbReference>
<gene>
    <name evidence="2" type="ORF">GORHZ_207_00070</name>
</gene>
<feature type="compositionally biased region" description="Polar residues" evidence="1">
    <location>
        <begin position="1"/>
        <end position="10"/>
    </location>
</feature>
<accession>K6VAC4</accession>
<feature type="region of interest" description="Disordered" evidence="1">
    <location>
        <begin position="1"/>
        <end position="58"/>
    </location>
</feature>
<organism evidence="2 3">
    <name type="scientific">Gordonia rhizosphera NBRC 16068</name>
    <dbReference type="NCBI Taxonomy" id="1108045"/>
    <lineage>
        <taxon>Bacteria</taxon>
        <taxon>Bacillati</taxon>
        <taxon>Actinomycetota</taxon>
        <taxon>Actinomycetes</taxon>
        <taxon>Mycobacteriales</taxon>
        <taxon>Gordoniaceae</taxon>
        <taxon>Gordonia</taxon>
    </lineage>
</organism>
<feature type="compositionally biased region" description="Basic and acidic residues" evidence="1">
    <location>
        <begin position="33"/>
        <end position="58"/>
    </location>
</feature>